<organism evidence="1 2">
    <name type="scientific">Lindgomyces ingoldianus</name>
    <dbReference type="NCBI Taxonomy" id="673940"/>
    <lineage>
        <taxon>Eukaryota</taxon>
        <taxon>Fungi</taxon>
        <taxon>Dikarya</taxon>
        <taxon>Ascomycota</taxon>
        <taxon>Pezizomycotina</taxon>
        <taxon>Dothideomycetes</taxon>
        <taxon>Pleosporomycetidae</taxon>
        <taxon>Pleosporales</taxon>
        <taxon>Lindgomycetaceae</taxon>
        <taxon>Lindgomyces</taxon>
    </lineage>
</organism>
<dbReference type="EMBL" id="MU003496">
    <property type="protein sequence ID" value="KAF2475360.1"/>
    <property type="molecule type" value="Genomic_DNA"/>
</dbReference>
<accession>A0ACB6R9E4</accession>
<evidence type="ECO:0000313" key="1">
    <source>
        <dbReference type="EMBL" id="KAF2475360.1"/>
    </source>
</evidence>
<keyword evidence="2" id="KW-1185">Reference proteome</keyword>
<proteinExistence type="predicted"/>
<evidence type="ECO:0000313" key="2">
    <source>
        <dbReference type="Proteomes" id="UP000799755"/>
    </source>
</evidence>
<comment type="caution">
    <text evidence="1">The sequence shown here is derived from an EMBL/GenBank/DDBJ whole genome shotgun (WGS) entry which is preliminary data.</text>
</comment>
<reference evidence="1" key="1">
    <citation type="journal article" date="2020" name="Stud. Mycol.">
        <title>101 Dothideomycetes genomes: a test case for predicting lifestyles and emergence of pathogens.</title>
        <authorList>
            <person name="Haridas S."/>
            <person name="Albert R."/>
            <person name="Binder M."/>
            <person name="Bloem J."/>
            <person name="Labutti K."/>
            <person name="Salamov A."/>
            <person name="Andreopoulos B."/>
            <person name="Baker S."/>
            <person name="Barry K."/>
            <person name="Bills G."/>
            <person name="Bluhm B."/>
            <person name="Cannon C."/>
            <person name="Castanera R."/>
            <person name="Culley D."/>
            <person name="Daum C."/>
            <person name="Ezra D."/>
            <person name="Gonzalez J."/>
            <person name="Henrissat B."/>
            <person name="Kuo A."/>
            <person name="Liang C."/>
            <person name="Lipzen A."/>
            <person name="Lutzoni F."/>
            <person name="Magnuson J."/>
            <person name="Mondo S."/>
            <person name="Nolan M."/>
            <person name="Ohm R."/>
            <person name="Pangilinan J."/>
            <person name="Park H.-J."/>
            <person name="Ramirez L."/>
            <person name="Alfaro M."/>
            <person name="Sun H."/>
            <person name="Tritt A."/>
            <person name="Yoshinaga Y."/>
            <person name="Zwiers L.-H."/>
            <person name="Turgeon B."/>
            <person name="Goodwin S."/>
            <person name="Spatafora J."/>
            <person name="Crous P."/>
            <person name="Grigoriev I."/>
        </authorList>
    </citation>
    <scope>NUCLEOTIDE SEQUENCE</scope>
    <source>
        <strain evidence="1">ATCC 200398</strain>
    </source>
</reference>
<sequence length="144" mass="15990">MRTERLVLLSSVSFFSSTCAFPTSSARLVVETLSETHWKDVKRQNSYQDMICERNGDGTDSIGGYRTEGYAIADFLEKLGGGNQDCTLERPPNSGAGVVAMIGGTGGTEVNMYFTERNQQQVRGYRAARTNTDVHKEHEESHSW</sequence>
<gene>
    <name evidence="1" type="ORF">BDR25DRAFT_340145</name>
</gene>
<dbReference type="Proteomes" id="UP000799755">
    <property type="component" value="Unassembled WGS sequence"/>
</dbReference>
<name>A0ACB6R9E4_9PLEO</name>
<protein>
    <submittedName>
        <fullName evidence="1">Uncharacterized protein</fullName>
    </submittedName>
</protein>